<evidence type="ECO:0000256" key="1">
    <source>
        <dbReference type="SAM" id="MobiDB-lite"/>
    </source>
</evidence>
<organism evidence="2 3">
    <name type="scientific">Zalerion maritima</name>
    <dbReference type="NCBI Taxonomy" id="339359"/>
    <lineage>
        <taxon>Eukaryota</taxon>
        <taxon>Fungi</taxon>
        <taxon>Dikarya</taxon>
        <taxon>Ascomycota</taxon>
        <taxon>Pezizomycotina</taxon>
        <taxon>Sordariomycetes</taxon>
        <taxon>Lulworthiomycetidae</taxon>
        <taxon>Lulworthiales</taxon>
        <taxon>Lulworthiaceae</taxon>
        <taxon>Zalerion</taxon>
    </lineage>
</organism>
<name>A0AAD5WVD7_9PEZI</name>
<dbReference type="AlphaFoldDB" id="A0AAD5WVD7"/>
<proteinExistence type="predicted"/>
<gene>
    <name evidence="2" type="ORF">MKZ38_002344</name>
</gene>
<protein>
    <submittedName>
        <fullName evidence="2">Uncharacterized protein</fullName>
    </submittedName>
</protein>
<feature type="compositionally biased region" description="Low complexity" evidence="1">
    <location>
        <begin position="29"/>
        <end position="53"/>
    </location>
</feature>
<comment type="caution">
    <text evidence="2">The sequence shown here is derived from an EMBL/GenBank/DDBJ whole genome shotgun (WGS) entry which is preliminary data.</text>
</comment>
<evidence type="ECO:0000313" key="2">
    <source>
        <dbReference type="EMBL" id="KAJ2906265.1"/>
    </source>
</evidence>
<dbReference type="EMBL" id="JAKWBI020000016">
    <property type="protein sequence ID" value="KAJ2906265.1"/>
    <property type="molecule type" value="Genomic_DNA"/>
</dbReference>
<feature type="region of interest" description="Disordered" evidence="1">
    <location>
        <begin position="1"/>
        <end position="76"/>
    </location>
</feature>
<keyword evidence="3" id="KW-1185">Reference proteome</keyword>
<evidence type="ECO:0000313" key="3">
    <source>
        <dbReference type="Proteomes" id="UP001201980"/>
    </source>
</evidence>
<sequence>MSTADHNQQSVLDGTHWFNVGNYADDTGPSSKPQNSSPSTSSSSSSSSISVSSGDWNRTSLPERVQVHPIRQVETPNQAKPEEEIYLLGIELAETKEALHKANLRLWEND</sequence>
<reference evidence="2" key="1">
    <citation type="submission" date="2022-07" db="EMBL/GenBank/DDBJ databases">
        <title>Draft genome sequence of Zalerion maritima ATCC 34329, a (micro)plastics degrading marine fungus.</title>
        <authorList>
            <person name="Paco A."/>
            <person name="Goncalves M.F.M."/>
            <person name="Rocha-Santos T.A.P."/>
            <person name="Alves A."/>
        </authorList>
    </citation>
    <scope>NUCLEOTIDE SEQUENCE</scope>
    <source>
        <strain evidence="2">ATCC 34329</strain>
    </source>
</reference>
<accession>A0AAD5WVD7</accession>
<feature type="compositionally biased region" description="Polar residues" evidence="1">
    <location>
        <begin position="1"/>
        <end position="12"/>
    </location>
</feature>
<dbReference type="Proteomes" id="UP001201980">
    <property type="component" value="Unassembled WGS sequence"/>
</dbReference>